<sequence length="1657" mass="192097">NLPTEAATYDGAYPEDCIRVDSGFGYEGTASEYQCTTGLHQFFGEDYYEKLKTKPLFRMIRSNYSGFHLKHLQRAFGVSDKSSPNEVAQELYATILNDYVLGKGYRPHIKFPLNNFNSFKNEFKDIFRRDFPHYGFHYAKIMHDPHHACFDQHFLIYLHNSVIHTVCYNMFADYFVVLERIILPVQDALRKTKSCRNPFGMFDRPKCFRYGPENKYTEHICSKIKRCVDHDPVTGEILKYTPSGREIPSKDMLPWPNFPPLFYAGKDYPTFEKYVTVFSSIYIDIITDDNDAIREASTISEIYYGDRYLLDKIINLPIKLKNTRLQNEFNDIRFQNALYRSKYENLYFTPEFIALPFRNKLLEDIPRAFVVNWASGQHGHWIEVDFKATSSFQFYTQQYSDVTVGALFLHFRFTLDGEDGGFDVGLTPYFGLTQANYILELTHGHKPSHIEDYKKVMHKEEDTVSFVTKHLAAHLTYKSVKGILVPGERNRFQIVFDDKTIAVKVVKGKHTETVVLAERKLYQNLYPKWVRFSSQTIHRVGILGPPSAPRSVIVNSRDELRERFDKQVYNTGYAEKQNLRAIRYINEKYLGLFYETKIEVINHQTHISFSLEYEPNRRSFADTDDINNHPALIFTVFPSLDYASGSVIGHLVMKLYPPFIIYISFWRHFKADVSSSYFHANIFNAKKKNYLTIHMTLNILSIFFEHNGKMHLYSQREFKDALPPLRYVYIDAGMRSNTFSFRLSGISKIWESQRISANQCVPRRPMRLQEGIFYQGTMDFGYISNGTMDRCAAWHYENTSVTDYNYCRSYYEEEHPEWPYYRSGLWCFGIFSQERVICKDYCKYMPAQSLTGYEYRGDASVSRSGRPCKVGRFNNIQRNGKCEGDVSEWGIAMGPVCWVQVFSADHMADIIVPESCKVEHAFTFNVQGDAFEIWSRNNTEWLDMYSIPSGTIPIRIFPFKYWSKTSTLSFNFLTEDGAEILKMSHSFQRIQFYRDIIIKLNRHRIELCNVLSTGVNQIIQRYSRMHLLSDFRYFYIESVEPPGSNQRLSVPRLGIHLVSEICPRIVVQNGYSHVRRLHLQHVYEIDVIESKYFFLNFYNYPNLLLPRLRLKLVLSRPQSALVGMQGISTVIKFNDDRTFQKFTFEIIKVTFALWLELSAQLCPDVYGYPLNMKKGLEYISNVKNPLQAKKKLEINEFLKAKSLPSLNSITKDCQMQPLLNEWVMLIRNAIDKSVMLVISVKGERHMQTEELEFFNVNAEDWRVSLNIISNHCKRSNVSFIAGKDGEWRSQRGECVIGANGLGLRSVYYTCVGINAFGTTCQEPADKSNVIQHDFPNSYETSEFCGTLRDDELSRELAKVKFEHEVKIYKEGDNDEIACNNKIKDMIDGSDAYAGTAAYTWYKDNDIIATDNLTLVNVTAADGGLYQCFVKIGIGKIYPIRTIGVIIRARRELGLYSDTVVLRVNISTYRTHINATQQVTWYLEPLYERLQVIKIPHKDTINFKVSRETQGIYTACMADKKPLLCFYRVKIQGSSAFLPDILEEVFAWWLNIDETVFFTRCLLAALYLVGINIAAGLTWKLIITHTLSSMKKYLHALDTEERPYESQPDKLDFNRKGENSSYGLDNPSPDLDNPSPDLDNPSPGLDNSSDQTKLMTPN</sequence>
<feature type="non-terminal residue" evidence="4">
    <location>
        <position position="1"/>
    </location>
</feature>
<feature type="domain" description="Ig-like" evidence="3">
    <location>
        <begin position="1335"/>
        <end position="1429"/>
    </location>
</feature>
<feature type="compositionally biased region" description="Low complexity" evidence="1">
    <location>
        <begin position="1622"/>
        <end position="1646"/>
    </location>
</feature>
<dbReference type="InterPro" id="IPR007110">
    <property type="entry name" value="Ig-like_dom"/>
</dbReference>
<keyword evidence="2" id="KW-0812">Transmembrane</keyword>
<keyword evidence="5" id="KW-1185">Reference proteome</keyword>
<dbReference type="CDD" id="cd00096">
    <property type="entry name" value="Ig"/>
    <property type="match status" value="1"/>
</dbReference>
<evidence type="ECO:0000256" key="2">
    <source>
        <dbReference type="SAM" id="Phobius"/>
    </source>
</evidence>
<evidence type="ECO:0000259" key="3">
    <source>
        <dbReference type="PROSITE" id="PS50835"/>
    </source>
</evidence>
<dbReference type="Proteomes" id="UP001381693">
    <property type="component" value="Unassembled WGS sequence"/>
</dbReference>
<keyword evidence="2" id="KW-1133">Transmembrane helix</keyword>
<name>A0AAN8WSW9_HALRR</name>
<dbReference type="Gene3D" id="2.60.40.10">
    <property type="entry name" value="Immunoglobulins"/>
    <property type="match status" value="1"/>
</dbReference>
<keyword evidence="2" id="KW-0472">Membrane</keyword>
<protein>
    <recommendedName>
        <fullName evidence="3">Ig-like domain-containing protein</fullName>
    </recommendedName>
</protein>
<evidence type="ECO:0000313" key="4">
    <source>
        <dbReference type="EMBL" id="KAK7071731.1"/>
    </source>
</evidence>
<feature type="compositionally biased region" description="Basic and acidic residues" evidence="1">
    <location>
        <begin position="1603"/>
        <end position="1617"/>
    </location>
</feature>
<gene>
    <name evidence="4" type="ORF">SK128_025313</name>
</gene>
<dbReference type="EMBL" id="JAXCGZ010013996">
    <property type="protein sequence ID" value="KAK7071731.1"/>
    <property type="molecule type" value="Genomic_DNA"/>
</dbReference>
<dbReference type="SUPFAM" id="SSF48726">
    <property type="entry name" value="Immunoglobulin"/>
    <property type="match status" value="1"/>
</dbReference>
<dbReference type="InterPro" id="IPR036179">
    <property type="entry name" value="Ig-like_dom_sf"/>
</dbReference>
<feature type="region of interest" description="Disordered" evidence="1">
    <location>
        <begin position="1603"/>
        <end position="1657"/>
    </location>
</feature>
<feature type="compositionally biased region" description="Polar residues" evidence="1">
    <location>
        <begin position="1647"/>
        <end position="1657"/>
    </location>
</feature>
<accession>A0AAN8WSW9</accession>
<evidence type="ECO:0000256" key="1">
    <source>
        <dbReference type="SAM" id="MobiDB-lite"/>
    </source>
</evidence>
<feature type="transmembrane region" description="Helical" evidence="2">
    <location>
        <begin position="1561"/>
        <end position="1582"/>
    </location>
</feature>
<dbReference type="PROSITE" id="PS50835">
    <property type="entry name" value="IG_LIKE"/>
    <property type="match status" value="1"/>
</dbReference>
<organism evidence="4 5">
    <name type="scientific">Halocaridina rubra</name>
    <name type="common">Hawaiian red shrimp</name>
    <dbReference type="NCBI Taxonomy" id="373956"/>
    <lineage>
        <taxon>Eukaryota</taxon>
        <taxon>Metazoa</taxon>
        <taxon>Ecdysozoa</taxon>
        <taxon>Arthropoda</taxon>
        <taxon>Crustacea</taxon>
        <taxon>Multicrustacea</taxon>
        <taxon>Malacostraca</taxon>
        <taxon>Eumalacostraca</taxon>
        <taxon>Eucarida</taxon>
        <taxon>Decapoda</taxon>
        <taxon>Pleocyemata</taxon>
        <taxon>Caridea</taxon>
        <taxon>Atyoidea</taxon>
        <taxon>Atyidae</taxon>
        <taxon>Halocaridina</taxon>
    </lineage>
</organism>
<evidence type="ECO:0000313" key="5">
    <source>
        <dbReference type="Proteomes" id="UP001381693"/>
    </source>
</evidence>
<dbReference type="InterPro" id="IPR013783">
    <property type="entry name" value="Ig-like_fold"/>
</dbReference>
<comment type="caution">
    <text evidence="4">The sequence shown here is derived from an EMBL/GenBank/DDBJ whole genome shotgun (WGS) entry which is preliminary data.</text>
</comment>
<proteinExistence type="predicted"/>
<reference evidence="4 5" key="1">
    <citation type="submission" date="2023-11" db="EMBL/GenBank/DDBJ databases">
        <title>Halocaridina rubra genome assembly.</title>
        <authorList>
            <person name="Smith C."/>
        </authorList>
    </citation>
    <scope>NUCLEOTIDE SEQUENCE [LARGE SCALE GENOMIC DNA]</scope>
    <source>
        <strain evidence="4">EP-1</strain>
        <tissue evidence="4">Whole</tissue>
    </source>
</reference>